<dbReference type="PROSITE" id="PS51257">
    <property type="entry name" value="PROKAR_LIPOPROTEIN"/>
    <property type="match status" value="1"/>
</dbReference>
<gene>
    <name evidence="1" type="ORF">BGO89_13165</name>
</gene>
<dbReference type="EMBL" id="MKVH01000025">
    <property type="protein sequence ID" value="OJX56283.1"/>
    <property type="molecule type" value="Genomic_DNA"/>
</dbReference>
<reference evidence="1 2" key="1">
    <citation type="submission" date="2016-09" db="EMBL/GenBank/DDBJ databases">
        <title>Genome-resolved meta-omics ties microbial dynamics to process performance in biotechnology for thiocyanate degradation.</title>
        <authorList>
            <person name="Kantor R.S."/>
            <person name="Huddy R.J."/>
            <person name="Iyer R."/>
            <person name="Thomas B.C."/>
            <person name="Brown C.T."/>
            <person name="Anantharaman K."/>
            <person name="Tringe S."/>
            <person name="Hettich R.L."/>
            <person name="Harrison S.T."/>
            <person name="Banfield J.F."/>
        </authorList>
    </citation>
    <scope>NUCLEOTIDE SEQUENCE [LARGE SCALE GENOMIC DNA]</scope>
    <source>
        <strain evidence="1">59-99</strain>
    </source>
</reference>
<accession>A0A1M3KV45</accession>
<dbReference type="STRING" id="1895771.BGO89_13165"/>
<protein>
    <recommendedName>
        <fullName evidence="3">Lipoprotein</fullName>
    </recommendedName>
</protein>
<organism evidence="1 2">
    <name type="scientific">Candidatus Kapaibacterium thiocyanatum</name>
    <dbReference type="NCBI Taxonomy" id="1895771"/>
    <lineage>
        <taxon>Bacteria</taxon>
        <taxon>Pseudomonadati</taxon>
        <taxon>Candidatus Kapaibacteriota</taxon>
        <taxon>Candidatus Kapaibacteriia</taxon>
        <taxon>Candidatus Kapaibacteriales</taxon>
        <taxon>Candidatus Kapaibacteriaceae</taxon>
        <taxon>Candidatus Kapaibacterium</taxon>
    </lineage>
</organism>
<sequence length="350" mass="38490">MVIRSFALTTVTACILAGCASEGKQPADEPTDRTVVTAADTASATIVPASEARIDAFALRLDSGEVFRYRMTQSAVAGPDSAIAETKSSHTYLKRVKRVRSDGTMEIGMTFESIKVDAIIRNRLTNQVLQEQHYSSSDSSQRKDPKYAQFNALLGEEVTITLTPQATIEEISGIKPVVNRMLDVQTQLTPEMRDRARQGLERQVEAAIYATYTEQEYLRFPKKGIDSTQGWDFTADAPLMDLFMIHSEAKYHIDAVKEVKGHRIAEVTATMKGSITTVPLPRTAPVQVKVGRSAIVGTGRTIIDVVKGFTISKHNEVSTSVAATVRNTATGQQEDVSQQTVMRYTVELLR</sequence>
<evidence type="ECO:0008006" key="3">
    <source>
        <dbReference type="Google" id="ProtNLM"/>
    </source>
</evidence>
<dbReference type="Pfam" id="PF19777">
    <property type="entry name" value="DUF6263"/>
    <property type="match status" value="1"/>
</dbReference>
<dbReference type="AlphaFoldDB" id="A0A1M3KV45"/>
<proteinExistence type="predicted"/>
<dbReference type="Proteomes" id="UP000184233">
    <property type="component" value="Unassembled WGS sequence"/>
</dbReference>
<evidence type="ECO:0000313" key="1">
    <source>
        <dbReference type="EMBL" id="OJX56283.1"/>
    </source>
</evidence>
<dbReference type="InterPro" id="IPR046230">
    <property type="entry name" value="DUF6263"/>
</dbReference>
<evidence type="ECO:0000313" key="2">
    <source>
        <dbReference type="Proteomes" id="UP000184233"/>
    </source>
</evidence>
<name>A0A1M3KV45_9BACT</name>
<comment type="caution">
    <text evidence="1">The sequence shown here is derived from an EMBL/GenBank/DDBJ whole genome shotgun (WGS) entry which is preliminary data.</text>
</comment>